<sequence>MQSFSPINHHYAHIISYNIITEKIKIPRRKNKKNNFNPSTHTSKVTNFGIKNIKISSSPPIITQIYTI</sequence>
<reference evidence="1" key="1">
    <citation type="submission" date="2015-12" db="EMBL/GenBank/DDBJ databases">
        <title>Gene expression during late stages of embryo sac development: a critical building block for successful pollen-pistil interactions.</title>
        <authorList>
            <person name="Liu Y."/>
            <person name="Joly V."/>
            <person name="Sabar M."/>
            <person name="Matton D.P."/>
        </authorList>
    </citation>
    <scope>NUCLEOTIDE SEQUENCE</scope>
</reference>
<name>A0A0V0GMA5_SOLCH</name>
<evidence type="ECO:0000313" key="1">
    <source>
        <dbReference type="EMBL" id="JAP09361.1"/>
    </source>
</evidence>
<organism evidence="1">
    <name type="scientific">Solanum chacoense</name>
    <name type="common">Chaco potato</name>
    <dbReference type="NCBI Taxonomy" id="4108"/>
    <lineage>
        <taxon>Eukaryota</taxon>
        <taxon>Viridiplantae</taxon>
        <taxon>Streptophyta</taxon>
        <taxon>Embryophyta</taxon>
        <taxon>Tracheophyta</taxon>
        <taxon>Spermatophyta</taxon>
        <taxon>Magnoliopsida</taxon>
        <taxon>eudicotyledons</taxon>
        <taxon>Gunneridae</taxon>
        <taxon>Pentapetalae</taxon>
        <taxon>asterids</taxon>
        <taxon>lamiids</taxon>
        <taxon>Solanales</taxon>
        <taxon>Solanaceae</taxon>
        <taxon>Solanoideae</taxon>
        <taxon>Solaneae</taxon>
        <taxon>Solanum</taxon>
    </lineage>
</organism>
<dbReference type="EMBL" id="GEDG01035161">
    <property type="protein sequence ID" value="JAP09361.1"/>
    <property type="molecule type" value="Transcribed_RNA"/>
</dbReference>
<accession>A0A0V0GMA5</accession>
<dbReference type="AlphaFoldDB" id="A0A0V0GMA5"/>
<proteinExistence type="predicted"/>
<protein>
    <submittedName>
        <fullName evidence="1">Putative ovule protein</fullName>
    </submittedName>
</protein>